<proteinExistence type="predicted"/>
<accession>A0A4Z2F875</accession>
<keyword evidence="3" id="KW-1185">Reference proteome</keyword>
<evidence type="ECO:0000313" key="3">
    <source>
        <dbReference type="Proteomes" id="UP000314294"/>
    </source>
</evidence>
<sequence length="68" mass="8119">MWTDTAAKRVSEPKSKYQARRAHEQPPTGKHNERKLIIGHFYYWILFQSRYLEMSSAGVKIAQQRKRI</sequence>
<comment type="caution">
    <text evidence="2">The sequence shown here is derived from an EMBL/GenBank/DDBJ whole genome shotgun (WGS) entry which is preliminary data.</text>
</comment>
<protein>
    <submittedName>
        <fullName evidence="2">Uncharacterized protein</fullName>
    </submittedName>
</protein>
<name>A0A4Z2F875_9TELE</name>
<feature type="region of interest" description="Disordered" evidence="1">
    <location>
        <begin position="1"/>
        <end position="31"/>
    </location>
</feature>
<evidence type="ECO:0000256" key="1">
    <source>
        <dbReference type="SAM" id="MobiDB-lite"/>
    </source>
</evidence>
<organism evidence="2 3">
    <name type="scientific">Liparis tanakae</name>
    <name type="common">Tanaka's snailfish</name>
    <dbReference type="NCBI Taxonomy" id="230148"/>
    <lineage>
        <taxon>Eukaryota</taxon>
        <taxon>Metazoa</taxon>
        <taxon>Chordata</taxon>
        <taxon>Craniata</taxon>
        <taxon>Vertebrata</taxon>
        <taxon>Euteleostomi</taxon>
        <taxon>Actinopterygii</taxon>
        <taxon>Neopterygii</taxon>
        <taxon>Teleostei</taxon>
        <taxon>Neoteleostei</taxon>
        <taxon>Acanthomorphata</taxon>
        <taxon>Eupercaria</taxon>
        <taxon>Perciformes</taxon>
        <taxon>Cottioidei</taxon>
        <taxon>Cottales</taxon>
        <taxon>Liparidae</taxon>
        <taxon>Liparis</taxon>
    </lineage>
</organism>
<feature type="compositionally biased region" description="Basic and acidic residues" evidence="1">
    <location>
        <begin position="1"/>
        <end position="15"/>
    </location>
</feature>
<gene>
    <name evidence="2" type="ORF">EYF80_052414</name>
</gene>
<evidence type="ECO:0000313" key="2">
    <source>
        <dbReference type="EMBL" id="TNN37426.1"/>
    </source>
</evidence>
<dbReference type="Proteomes" id="UP000314294">
    <property type="component" value="Unassembled WGS sequence"/>
</dbReference>
<reference evidence="2 3" key="1">
    <citation type="submission" date="2019-03" db="EMBL/GenBank/DDBJ databases">
        <title>First draft genome of Liparis tanakae, snailfish: a comprehensive survey of snailfish specific genes.</title>
        <authorList>
            <person name="Kim W."/>
            <person name="Song I."/>
            <person name="Jeong J.-H."/>
            <person name="Kim D."/>
            <person name="Kim S."/>
            <person name="Ryu S."/>
            <person name="Song J.Y."/>
            <person name="Lee S.K."/>
        </authorList>
    </citation>
    <scope>NUCLEOTIDE SEQUENCE [LARGE SCALE GENOMIC DNA]</scope>
    <source>
        <tissue evidence="2">Muscle</tissue>
    </source>
</reference>
<dbReference type="EMBL" id="SRLO01001491">
    <property type="protein sequence ID" value="TNN37426.1"/>
    <property type="molecule type" value="Genomic_DNA"/>
</dbReference>
<dbReference type="AlphaFoldDB" id="A0A4Z2F875"/>